<keyword evidence="1" id="KW-0812">Transmembrane</keyword>
<dbReference type="SUPFAM" id="SSF69322">
    <property type="entry name" value="Tricorn protease domain 2"/>
    <property type="match status" value="1"/>
</dbReference>
<name>A0ABQ4CU64_9ACTN</name>
<evidence type="ECO:0000313" key="2">
    <source>
        <dbReference type="EMBL" id="GIF74819.1"/>
    </source>
</evidence>
<evidence type="ECO:0000313" key="3">
    <source>
        <dbReference type="Proteomes" id="UP000604117"/>
    </source>
</evidence>
<evidence type="ECO:0008006" key="4">
    <source>
        <dbReference type="Google" id="ProtNLM"/>
    </source>
</evidence>
<gene>
    <name evidence="2" type="ORF">Asi02nite_43370</name>
</gene>
<comment type="caution">
    <text evidence="2">The sequence shown here is derived from an EMBL/GenBank/DDBJ whole genome shotgun (WGS) entry which is preliminary data.</text>
</comment>
<organism evidence="2 3">
    <name type="scientific">Asanoa siamensis</name>
    <dbReference type="NCBI Taxonomy" id="926357"/>
    <lineage>
        <taxon>Bacteria</taxon>
        <taxon>Bacillati</taxon>
        <taxon>Actinomycetota</taxon>
        <taxon>Actinomycetes</taxon>
        <taxon>Micromonosporales</taxon>
        <taxon>Micromonosporaceae</taxon>
        <taxon>Asanoa</taxon>
    </lineage>
</organism>
<feature type="transmembrane region" description="Helical" evidence="1">
    <location>
        <begin position="413"/>
        <end position="430"/>
    </location>
</feature>
<dbReference type="InterPro" id="IPR011042">
    <property type="entry name" value="6-blade_b-propeller_TolB-like"/>
</dbReference>
<dbReference type="Proteomes" id="UP000604117">
    <property type="component" value="Unassembled WGS sequence"/>
</dbReference>
<accession>A0ABQ4CU64</accession>
<protein>
    <recommendedName>
        <fullName evidence="4">WD40 repeat protein</fullName>
    </recommendedName>
</protein>
<sequence length="439" mass="47457">MNGRMLQEIADEMPPARLPDDLWRAGRRLRQRRRFGYAVAAVVVLVLALAVPTVAGHRRAAVEPADRPGAVPSRVEQPHLWQAAVGQWPAGAGGPAALVFFTARTRYFESTGVTVGRNGSYRLIYQDIGEENGLLTPDGRYYVRPGLRMLDLTTGAQRRLADVADRSRPLAFSPDGSELLVGIVNDDEGIVYGDDAIPDSDPEKPDDLIAVDMRTGAQRYVAVGRMNSYTTAAWSPDGTRIAVEGPVGRGDVGRRLSVMDARTGEPISTTDNFAPDRRLAGRAAWTPDGGLIALLAFEGCTERCDLAAENARRWRLELADPTSGSIVTLPVPIDGAPGEVVGWRDGRDAVLTYAPDRDDPRRWTLAALRPNGEIDTLVDTPPGVSDLEVPDGLLRSGAFGGPPAEPSIWAAPAWAYAIALAPVLLVLAIVRRRRQRARV</sequence>
<evidence type="ECO:0000256" key="1">
    <source>
        <dbReference type="SAM" id="Phobius"/>
    </source>
</evidence>
<keyword evidence="1" id="KW-1133">Transmembrane helix</keyword>
<proteinExistence type="predicted"/>
<keyword evidence="1" id="KW-0472">Membrane</keyword>
<dbReference type="EMBL" id="BONE01000035">
    <property type="protein sequence ID" value="GIF74819.1"/>
    <property type="molecule type" value="Genomic_DNA"/>
</dbReference>
<keyword evidence="3" id="KW-1185">Reference proteome</keyword>
<feature type="transmembrane region" description="Helical" evidence="1">
    <location>
        <begin position="35"/>
        <end position="55"/>
    </location>
</feature>
<reference evidence="2 3" key="1">
    <citation type="submission" date="2021-01" db="EMBL/GenBank/DDBJ databases">
        <title>Whole genome shotgun sequence of Asanoa siamensis NBRC 107932.</title>
        <authorList>
            <person name="Komaki H."/>
            <person name="Tamura T."/>
        </authorList>
    </citation>
    <scope>NUCLEOTIDE SEQUENCE [LARGE SCALE GENOMIC DNA]</scope>
    <source>
        <strain evidence="2 3">NBRC 107932</strain>
    </source>
</reference>
<dbReference type="Gene3D" id="2.120.10.30">
    <property type="entry name" value="TolB, C-terminal domain"/>
    <property type="match status" value="1"/>
</dbReference>